<feature type="repeat" description="ANK" evidence="1">
    <location>
        <begin position="133"/>
        <end position="165"/>
    </location>
</feature>
<feature type="transmembrane region" description="Helical" evidence="2">
    <location>
        <begin position="86"/>
        <end position="106"/>
    </location>
</feature>
<evidence type="ECO:0000256" key="2">
    <source>
        <dbReference type="SAM" id="Phobius"/>
    </source>
</evidence>
<keyword evidence="2" id="KW-0812">Transmembrane</keyword>
<dbReference type="GeneID" id="103180798"/>
<evidence type="ECO:0000313" key="5">
    <source>
        <dbReference type="Proteomes" id="UP000314986"/>
    </source>
</evidence>
<protein>
    <submittedName>
        <fullName evidence="3 4">Ankyrin repeat domain 22</fullName>
    </submittedName>
</protein>
<dbReference type="InterPro" id="IPR042802">
    <property type="entry name" value="ANR22"/>
</dbReference>
<dbReference type="InterPro" id="IPR002110">
    <property type="entry name" value="Ankyrin_rpt"/>
</dbReference>
<keyword evidence="2" id="KW-1133">Transmembrane helix</keyword>
<dbReference type="KEGG" id="cmk:103180798"/>
<dbReference type="PANTHER" id="PTHR47276:SF1">
    <property type="entry name" value="ANKYRIN REPEAT DOMAIN-CONTAINING PROTEIN 22"/>
    <property type="match status" value="1"/>
</dbReference>
<dbReference type="RefSeq" id="XP_007895036.1">
    <property type="nucleotide sequence ID" value="XM_007896845.2"/>
</dbReference>
<keyword evidence="1" id="KW-0040">ANK repeat</keyword>
<proteinExistence type="evidence at transcript level"/>
<dbReference type="Pfam" id="PF12796">
    <property type="entry name" value="Ank_2"/>
    <property type="match status" value="2"/>
</dbReference>
<name>V9L7G5_CALMI</name>
<evidence type="ECO:0000313" key="3">
    <source>
        <dbReference type="EMBL" id="AFP07703.1"/>
    </source>
</evidence>
<dbReference type="STRING" id="7868.ENSCMIP00000046363"/>
<organism evidence="3">
    <name type="scientific">Callorhinchus milii</name>
    <name type="common">Ghost shark</name>
    <dbReference type="NCBI Taxonomy" id="7868"/>
    <lineage>
        <taxon>Eukaryota</taxon>
        <taxon>Metazoa</taxon>
        <taxon>Chordata</taxon>
        <taxon>Craniata</taxon>
        <taxon>Vertebrata</taxon>
        <taxon>Chondrichthyes</taxon>
        <taxon>Holocephali</taxon>
        <taxon>Chimaeriformes</taxon>
        <taxon>Callorhinchidae</taxon>
        <taxon>Callorhinchus</taxon>
    </lineage>
</organism>
<dbReference type="GeneTree" id="ENSGT00390000009005"/>
<dbReference type="CTD" id="118932"/>
<dbReference type="PRINTS" id="PR01415">
    <property type="entry name" value="ANKYRIN"/>
</dbReference>
<reference evidence="5" key="2">
    <citation type="journal article" date="2007" name="PLoS Biol.">
        <title>Survey sequencing and comparative analysis of the elephant shark (Callorhinchus milii) genome.</title>
        <authorList>
            <person name="Venkatesh B."/>
            <person name="Kirkness E.F."/>
            <person name="Loh Y.H."/>
            <person name="Halpern A.L."/>
            <person name="Lee A.P."/>
            <person name="Johnson J."/>
            <person name="Dandona N."/>
            <person name="Viswanathan L.D."/>
            <person name="Tay A."/>
            <person name="Venter J.C."/>
            <person name="Strausberg R.L."/>
            <person name="Brenner S."/>
        </authorList>
    </citation>
    <scope>NUCLEOTIDE SEQUENCE [LARGE SCALE GENOMIC DNA]</scope>
</reference>
<keyword evidence="2" id="KW-0472">Membrane</keyword>
<evidence type="ECO:0000313" key="4">
    <source>
        <dbReference type="Ensembl" id="ENSCMIP00000046363.1"/>
    </source>
</evidence>
<dbReference type="SMART" id="SM00248">
    <property type="entry name" value="ANK"/>
    <property type="match status" value="4"/>
</dbReference>
<dbReference type="OrthoDB" id="2157354at2759"/>
<sequence length="190" mass="21414">MGILYSEPICHAAYENDFEEIYKALRESNDVNVQDAKYGDTAIIAACRGGNNEMIEFLLTKNADVNFRNKKGRTCLHYAVRKKFSFLDYLLIVILMPILLLGYIIMESKKKQHESLIRLLLEAGANVNAVDNKGNTALHYACGMKNLRTASILLRANADSSIVNLNKETPLDIATRLKFFKLVGILRKKS</sequence>
<gene>
    <name evidence="4" type="primary">ankrd22</name>
</gene>
<reference evidence="3 5" key="3">
    <citation type="journal article" date="2014" name="Nature">
        <title>Elephant shark genome provides unique insights into gnathostome evolution.</title>
        <authorList>
            <consortium name="International Elephant Shark Genome Sequencing Consortium"/>
            <person name="Venkatesh B."/>
            <person name="Lee A.P."/>
            <person name="Ravi V."/>
            <person name="Maurya A.K."/>
            <person name="Lian M.M."/>
            <person name="Swann J.B."/>
            <person name="Ohta Y."/>
            <person name="Flajnik M.F."/>
            <person name="Sutoh Y."/>
            <person name="Kasahara M."/>
            <person name="Hoon S."/>
            <person name="Gangu V."/>
            <person name="Roy S.W."/>
            <person name="Irimia M."/>
            <person name="Korzh V."/>
            <person name="Kondrychyn I."/>
            <person name="Lim Z.W."/>
            <person name="Tay B.H."/>
            <person name="Tohari S."/>
            <person name="Kong K.W."/>
            <person name="Ho S."/>
            <person name="Lorente-Galdos B."/>
            <person name="Quilez J."/>
            <person name="Marques-Bonet T."/>
            <person name="Raney B.J."/>
            <person name="Ingham P.W."/>
            <person name="Tay A."/>
            <person name="Hillier L.W."/>
            <person name="Minx P."/>
            <person name="Boehm T."/>
            <person name="Wilson R.K."/>
            <person name="Brenner S."/>
            <person name="Warren W.C."/>
        </authorList>
    </citation>
    <scope>NUCLEOTIDE SEQUENCE</scope>
    <source>
        <tissue evidence="3">Gills</tissue>
    </source>
</reference>
<dbReference type="Proteomes" id="UP000314986">
    <property type="component" value="Unassembled WGS sequence"/>
</dbReference>
<dbReference type="Gene3D" id="1.25.40.20">
    <property type="entry name" value="Ankyrin repeat-containing domain"/>
    <property type="match status" value="2"/>
</dbReference>
<keyword evidence="5" id="KW-1185">Reference proteome</keyword>
<accession>V9L7G5</accession>
<dbReference type="PANTHER" id="PTHR47276">
    <property type="entry name" value="ANKYRIN REPEAT DOMAIN-CONTAINING PROTEIN 22"/>
    <property type="match status" value="1"/>
</dbReference>
<dbReference type="Ensembl" id="ENSCMIT00000047023.1">
    <property type="protein sequence ID" value="ENSCMIP00000046363.1"/>
    <property type="gene ID" value="ENSCMIG00000019064.1"/>
</dbReference>
<dbReference type="PROSITE" id="PS50297">
    <property type="entry name" value="ANK_REP_REGION"/>
    <property type="match status" value="2"/>
</dbReference>
<evidence type="ECO:0000256" key="1">
    <source>
        <dbReference type="PROSITE-ProRule" id="PRU00023"/>
    </source>
</evidence>
<dbReference type="AlphaFoldDB" id="V9L7G5"/>
<dbReference type="InterPro" id="IPR036770">
    <property type="entry name" value="Ankyrin_rpt-contain_sf"/>
</dbReference>
<dbReference type="OMA" id="CINVQDG"/>
<feature type="repeat" description="ANK" evidence="1">
    <location>
        <begin position="38"/>
        <end position="70"/>
    </location>
</feature>
<dbReference type="EMBL" id="JW875186">
    <property type="protein sequence ID" value="AFP07703.1"/>
    <property type="molecule type" value="mRNA"/>
</dbReference>
<reference evidence="5" key="1">
    <citation type="journal article" date="2006" name="Science">
        <title>Ancient noncoding elements conserved in the human genome.</title>
        <authorList>
            <person name="Venkatesh B."/>
            <person name="Kirkness E.F."/>
            <person name="Loh Y.H."/>
            <person name="Halpern A.L."/>
            <person name="Lee A.P."/>
            <person name="Johnson J."/>
            <person name="Dandona N."/>
            <person name="Viswanathan L.D."/>
            <person name="Tay A."/>
            <person name="Venter J.C."/>
            <person name="Strausberg R.L."/>
            <person name="Brenner S."/>
        </authorList>
    </citation>
    <scope>NUCLEOTIDE SEQUENCE [LARGE SCALE GENOMIC DNA]</scope>
</reference>
<reference evidence="4" key="4">
    <citation type="submission" date="2025-05" db="UniProtKB">
        <authorList>
            <consortium name="Ensembl"/>
        </authorList>
    </citation>
    <scope>IDENTIFICATION</scope>
</reference>
<dbReference type="PROSITE" id="PS50088">
    <property type="entry name" value="ANK_REPEAT"/>
    <property type="match status" value="2"/>
</dbReference>
<dbReference type="SUPFAM" id="SSF48403">
    <property type="entry name" value="Ankyrin repeat"/>
    <property type="match status" value="1"/>
</dbReference>